<accession>A0A1X9STC7</accession>
<gene>
    <name evidence="1" type="ORF">CIGN_1210</name>
</gene>
<keyword evidence="2" id="KW-1185">Reference proteome</keyword>
<dbReference type="Gene3D" id="1.10.3480.10">
    <property type="entry name" value="TorD-like"/>
    <property type="match status" value="1"/>
</dbReference>
<dbReference type="SUPFAM" id="SSF89155">
    <property type="entry name" value="TorD-like"/>
    <property type="match status" value="1"/>
</dbReference>
<organism evidence="1 2">
    <name type="scientific">Campylobacter devanensis</name>
    <dbReference type="NCBI Taxonomy" id="3161138"/>
    <lineage>
        <taxon>Bacteria</taxon>
        <taxon>Pseudomonadati</taxon>
        <taxon>Campylobacterota</taxon>
        <taxon>Epsilonproteobacteria</taxon>
        <taxon>Campylobacterales</taxon>
        <taxon>Campylobacteraceae</taxon>
        <taxon>Campylobacter</taxon>
    </lineage>
</organism>
<dbReference type="KEGG" id="cdev:CIGN_1210"/>
<dbReference type="EMBL" id="CP018788">
    <property type="protein sequence ID" value="ARQ99472.1"/>
    <property type="molecule type" value="Genomic_DNA"/>
</dbReference>
<evidence type="ECO:0000313" key="1">
    <source>
        <dbReference type="EMBL" id="ARQ99472.1"/>
    </source>
</evidence>
<protein>
    <submittedName>
        <fullName evidence="1">Uncharacterized protein</fullName>
    </submittedName>
</protein>
<sequence>MKVADAYSMICMVFASNFANAITDEAIKKLQPTWMIKTQNLENEKGNALLARALMHCKAEEIAADLDNFKVACSLKFFRQVSDEEIEHLYKQLNFDKPFTNLRATHVSNMFALLGVIFKNNTNEKTHTILGMYLVDFFLPSLVLFAKFLRYNAKTPYYQAMGEFIMDFIKTLKTNLGLKIDVK</sequence>
<dbReference type="InterPro" id="IPR036411">
    <property type="entry name" value="TorD-like_sf"/>
</dbReference>
<proteinExistence type="predicted"/>
<evidence type="ECO:0000313" key="2">
    <source>
        <dbReference type="Proteomes" id="UP000194309"/>
    </source>
</evidence>
<dbReference type="AlphaFoldDB" id="A0A1X9STC7"/>
<dbReference type="OrthoDB" id="5359673at2"/>
<name>A0A1X9STC7_9BACT</name>
<accession>A0A381DB13</accession>
<dbReference type="STRING" id="1660064.CIGN_1210"/>
<reference evidence="1 2" key="1">
    <citation type="journal article" date="2017" name="Genome Biol. Evol.">
        <title>Comparative Genomic Analysis Identifies a Campylobacter Clade Deficient in Selenium Metabolism.</title>
        <authorList>
            <person name="Miller W.G."/>
            <person name="Yee E."/>
            <person name="Lopes B.S."/>
            <person name="Chapman M.H."/>
            <person name="Huynh S."/>
            <person name="Bono J.L."/>
            <person name="Parker C.T."/>
            <person name="Strachan N.J.C."/>
            <person name="Forbes K.J."/>
        </authorList>
    </citation>
    <scope>NUCLEOTIDE SEQUENCE [LARGE SCALE GENOMIC DNA]</scope>
    <source>
        <strain evidence="1 2">NCTC 13003</strain>
    </source>
</reference>
<dbReference type="Proteomes" id="UP000194309">
    <property type="component" value="Chromosome"/>
</dbReference>